<feature type="compositionally biased region" description="Basic and acidic residues" evidence="1">
    <location>
        <begin position="84"/>
        <end position="96"/>
    </location>
</feature>
<evidence type="ECO:0000313" key="3">
    <source>
        <dbReference type="Proteomes" id="UP000812287"/>
    </source>
</evidence>
<dbReference type="GeneID" id="66108334"/>
<feature type="region of interest" description="Disordered" evidence="1">
    <location>
        <begin position="84"/>
        <end position="141"/>
    </location>
</feature>
<proteinExistence type="predicted"/>
<evidence type="ECO:0000256" key="1">
    <source>
        <dbReference type="SAM" id="MobiDB-lite"/>
    </source>
</evidence>
<name>A0A9P7VVT6_9AGAR</name>
<feature type="compositionally biased region" description="Basic and acidic residues" evidence="1">
    <location>
        <begin position="127"/>
        <end position="141"/>
    </location>
</feature>
<sequence>MHSGNTYACGFETKSLEYLHQEHLEDRRLKGRIYYHNRKFKEEVSTHLEWSHQELLERTRAHEAFINNYTANEKRYIKNHMREFEENERRQREEQARFFQQQRSEEEARKRAEEEQKRSEWYQQQRQRQEDEKKHDEDAYA</sequence>
<comment type="caution">
    <text evidence="2">The sequence shown here is derived from an EMBL/GenBank/DDBJ whole genome shotgun (WGS) entry which is preliminary data.</text>
</comment>
<dbReference type="EMBL" id="MU250532">
    <property type="protein sequence ID" value="KAG7447089.1"/>
    <property type="molecule type" value="Genomic_DNA"/>
</dbReference>
<keyword evidence="3" id="KW-1185">Reference proteome</keyword>
<dbReference type="AlphaFoldDB" id="A0A9P7VVT6"/>
<dbReference type="RefSeq" id="XP_043040589.1">
    <property type="nucleotide sequence ID" value="XM_043186037.1"/>
</dbReference>
<protein>
    <submittedName>
        <fullName evidence="2">Uncharacterized protein</fullName>
    </submittedName>
</protein>
<dbReference type="Proteomes" id="UP000812287">
    <property type="component" value="Unassembled WGS sequence"/>
</dbReference>
<organism evidence="2 3">
    <name type="scientific">Guyanagaster necrorhizus</name>
    <dbReference type="NCBI Taxonomy" id="856835"/>
    <lineage>
        <taxon>Eukaryota</taxon>
        <taxon>Fungi</taxon>
        <taxon>Dikarya</taxon>
        <taxon>Basidiomycota</taxon>
        <taxon>Agaricomycotina</taxon>
        <taxon>Agaricomycetes</taxon>
        <taxon>Agaricomycetidae</taxon>
        <taxon>Agaricales</taxon>
        <taxon>Marasmiineae</taxon>
        <taxon>Physalacriaceae</taxon>
        <taxon>Guyanagaster</taxon>
    </lineage>
</organism>
<feature type="compositionally biased region" description="Basic and acidic residues" evidence="1">
    <location>
        <begin position="103"/>
        <end position="120"/>
    </location>
</feature>
<reference evidence="2" key="1">
    <citation type="submission" date="2020-11" db="EMBL/GenBank/DDBJ databases">
        <title>Adaptations for nitrogen fixation in a non-lichenized fungal sporocarp promotes dispersal by wood-feeding termites.</title>
        <authorList>
            <consortium name="DOE Joint Genome Institute"/>
            <person name="Koch R.A."/>
            <person name="Yoon G."/>
            <person name="Arayal U."/>
            <person name="Lail K."/>
            <person name="Amirebrahimi M."/>
            <person name="Labutti K."/>
            <person name="Lipzen A."/>
            <person name="Riley R."/>
            <person name="Barry K."/>
            <person name="Henrissat B."/>
            <person name="Grigoriev I.V."/>
            <person name="Herr J.R."/>
            <person name="Aime M.C."/>
        </authorList>
    </citation>
    <scope>NUCLEOTIDE SEQUENCE</scope>
    <source>
        <strain evidence="2">MCA 3950</strain>
    </source>
</reference>
<gene>
    <name evidence="2" type="ORF">BT62DRAFT_930928</name>
</gene>
<accession>A0A9P7VVT6</accession>
<evidence type="ECO:0000313" key="2">
    <source>
        <dbReference type="EMBL" id="KAG7447089.1"/>
    </source>
</evidence>